<proteinExistence type="predicted"/>
<evidence type="ECO:0000313" key="2">
    <source>
        <dbReference type="Proteomes" id="UP000306319"/>
    </source>
</evidence>
<comment type="caution">
    <text evidence="1">The sequence shown here is derived from an EMBL/GenBank/DDBJ whole genome shotgun (WGS) entry which is preliminary data.</text>
</comment>
<dbReference type="Proteomes" id="UP000306319">
    <property type="component" value="Unassembled WGS sequence"/>
</dbReference>
<protein>
    <submittedName>
        <fullName evidence="1">GLPGLI family protein</fullName>
    </submittedName>
</protein>
<gene>
    <name evidence="1" type="ORF">E5331_08495</name>
</gene>
<reference evidence="1" key="1">
    <citation type="submission" date="2019-04" db="EMBL/GenBank/DDBJ databases">
        <title>Microbes associate with the intestines of laboratory mice.</title>
        <authorList>
            <person name="Navarre W."/>
            <person name="Wong E."/>
            <person name="Huang K."/>
            <person name="Tropini C."/>
            <person name="Ng K."/>
            <person name="Yu B."/>
        </authorList>
    </citation>
    <scope>NUCLEOTIDE SEQUENCE</scope>
    <source>
        <strain evidence="1">NM04_E33</strain>
    </source>
</reference>
<organism evidence="1 2">
    <name type="scientific">Lepagella muris</name>
    <dbReference type="NCBI Taxonomy" id="3032870"/>
    <lineage>
        <taxon>Bacteria</taxon>
        <taxon>Pseudomonadati</taxon>
        <taxon>Bacteroidota</taxon>
        <taxon>Bacteroidia</taxon>
        <taxon>Bacteroidales</taxon>
        <taxon>Muribaculaceae</taxon>
        <taxon>Lepagella</taxon>
    </lineage>
</organism>
<accession>A0AC61RDV6</accession>
<evidence type="ECO:0000313" key="1">
    <source>
        <dbReference type="EMBL" id="TGY78834.1"/>
    </source>
</evidence>
<sequence length="278" mass="31327">MSQLITVMILLSIVFPIMAENKCPKADVEVSYNARSYYKNGKERNHSYHLLATTSYSKYFSPKSEQIDSITSTPEGKANYKQTQIAAMQAMISQGAIDMSKMPRKTENIYVLKTSADSTITVYDMLGDEGVFYQEPFAEMTWEIGDSTKTILGYDCIEASTDYHGRKWIAWFTTELPISDGPWKFRGLPGLILEVSLPNGIGFYAHGIEQTNKTIGDIYGKENYSNADRKEILRTKRAVIDNPKGALAAQGLLEGVSIDWESLSKPDEKFDFLETDYH</sequence>
<dbReference type="EMBL" id="SRYB01000010">
    <property type="protein sequence ID" value="TGY78834.1"/>
    <property type="molecule type" value="Genomic_DNA"/>
</dbReference>
<name>A0AC61RDV6_9BACT</name>
<keyword evidence="2" id="KW-1185">Reference proteome</keyword>